<sequence>MAIRESMKIAKFEKKWISLMSNLGLYNKMKQTYSLNKTEITSYGYKALILIVDGLSLEKLESNREYIQDSYGCMCVFNKAKRSNLIAAEFIFTTPSKLKFEPLEKLKPWQIYLGNNYTGEPILMDMVKWPHILVTGGTRSGKSKMTDCILTSLVTNCTEKELELYLCQVAKSDLILYEDCKQTRAFAETLEKTLTVLEHIENKMDERSELIKPFRKVAKADNYMDYNRIRAMDKMSTVYVIFDEMSSLFNTKGCCKEEKEMKEIIVSKIEKIAQYGAGLGVFLICSLQRPTVDNISSFIKSQCTCKISFRQNNSKSSEVALDDPSMALGLDQREFIYYTNNYNYGLVPLVDNKSIYTAIKPYLQTNHRDLFRDLKIIKNIKKSKEKSEEYTPTHIYSKTTEDILKENIAQIEGYVPYKPSDNVIVIDKTKLPVLTEKPKKGREKI</sequence>
<dbReference type="SUPFAM" id="SSF52540">
    <property type="entry name" value="P-loop containing nucleoside triphosphate hydrolases"/>
    <property type="match status" value="1"/>
</dbReference>
<dbReference type="eggNOG" id="COG1674">
    <property type="taxonomic scope" value="Bacteria"/>
</dbReference>
<dbReference type="Proteomes" id="UP000010420">
    <property type="component" value="Unassembled WGS sequence"/>
</dbReference>
<dbReference type="GO" id="GO:0005524">
    <property type="term" value="F:ATP binding"/>
    <property type="evidence" value="ECO:0007669"/>
    <property type="project" value="UniProtKB-UniRule"/>
</dbReference>
<gene>
    <name evidence="5" type="ORF">HMPREF0216_01772</name>
</gene>
<evidence type="ECO:0000313" key="5">
    <source>
        <dbReference type="EMBL" id="EKY26587.1"/>
    </source>
</evidence>
<dbReference type="InterPro" id="IPR027417">
    <property type="entry name" value="P-loop_NTPase"/>
</dbReference>
<organism evidence="5 6">
    <name type="scientific">Clostridium celatum DSM 1785</name>
    <dbReference type="NCBI Taxonomy" id="545697"/>
    <lineage>
        <taxon>Bacteria</taxon>
        <taxon>Bacillati</taxon>
        <taxon>Bacillota</taxon>
        <taxon>Clostridia</taxon>
        <taxon>Eubacteriales</taxon>
        <taxon>Clostridiaceae</taxon>
        <taxon>Clostridium</taxon>
    </lineage>
</organism>
<dbReference type="OrthoDB" id="9807790at2"/>
<dbReference type="PANTHER" id="PTHR22683">
    <property type="entry name" value="SPORULATION PROTEIN RELATED"/>
    <property type="match status" value="1"/>
</dbReference>
<dbReference type="Pfam" id="PF01580">
    <property type="entry name" value="FtsK_SpoIIIE"/>
    <property type="match status" value="1"/>
</dbReference>
<feature type="binding site" evidence="3">
    <location>
        <begin position="136"/>
        <end position="143"/>
    </location>
    <ligand>
        <name>ATP</name>
        <dbReference type="ChEBI" id="CHEBI:30616"/>
    </ligand>
</feature>
<dbReference type="AlphaFoldDB" id="L1QG69"/>
<name>L1QG69_9CLOT</name>
<protein>
    <submittedName>
        <fullName evidence="5">FtsK/SpoIIIE family protein</fullName>
    </submittedName>
</protein>
<evidence type="ECO:0000256" key="2">
    <source>
        <dbReference type="ARBA" id="ARBA00022840"/>
    </source>
</evidence>
<accession>L1QG69</accession>
<keyword evidence="1 3" id="KW-0547">Nucleotide-binding</keyword>
<dbReference type="PATRIC" id="fig|545697.3.peg.1743"/>
<proteinExistence type="predicted"/>
<reference evidence="5 6" key="1">
    <citation type="submission" date="2012-05" db="EMBL/GenBank/DDBJ databases">
        <authorList>
            <person name="Weinstock G."/>
            <person name="Sodergren E."/>
            <person name="Lobos E.A."/>
            <person name="Fulton L."/>
            <person name="Fulton R."/>
            <person name="Courtney L."/>
            <person name="Fronick C."/>
            <person name="O'Laughlin M."/>
            <person name="Godfrey J."/>
            <person name="Wilson R.M."/>
            <person name="Miner T."/>
            <person name="Farmer C."/>
            <person name="Delehaunty K."/>
            <person name="Cordes M."/>
            <person name="Minx P."/>
            <person name="Tomlinson C."/>
            <person name="Chen J."/>
            <person name="Wollam A."/>
            <person name="Pepin K.H."/>
            <person name="Bhonagiri V."/>
            <person name="Zhang X."/>
            <person name="Suruliraj S."/>
            <person name="Warren W."/>
            <person name="Mitreva M."/>
            <person name="Mardis E.R."/>
            <person name="Wilson R.K."/>
        </authorList>
    </citation>
    <scope>NUCLEOTIDE SEQUENCE [LARGE SCALE GENOMIC DNA]</scope>
    <source>
        <strain evidence="5 6">DSM 1785</strain>
    </source>
</reference>
<dbReference type="STRING" id="545697.HMPREF0216_01772"/>
<dbReference type="GO" id="GO:0016020">
    <property type="term" value="C:membrane"/>
    <property type="evidence" value="ECO:0007669"/>
    <property type="project" value="UniProtKB-SubCell"/>
</dbReference>
<dbReference type="PROSITE" id="PS50901">
    <property type="entry name" value="FTSK"/>
    <property type="match status" value="1"/>
</dbReference>
<dbReference type="PANTHER" id="PTHR22683:SF41">
    <property type="entry name" value="DNA TRANSLOCASE FTSK"/>
    <property type="match status" value="1"/>
</dbReference>
<feature type="domain" description="FtsK" evidence="4">
    <location>
        <begin position="119"/>
        <end position="318"/>
    </location>
</feature>
<dbReference type="InterPro" id="IPR050206">
    <property type="entry name" value="FtsK/SpoIIIE/SftA"/>
</dbReference>
<comment type="caution">
    <text evidence="5">The sequence shown here is derived from an EMBL/GenBank/DDBJ whole genome shotgun (WGS) entry which is preliminary data.</text>
</comment>
<dbReference type="Gene3D" id="3.40.50.300">
    <property type="entry name" value="P-loop containing nucleotide triphosphate hydrolases"/>
    <property type="match status" value="1"/>
</dbReference>
<dbReference type="InterPro" id="IPR002543">
    <property type="entry name" value="FtsK_dom"/>
</dbReference>
<keyword evidence="6" id="KW-1185">Reference proteome</keyword>
<dbReference type="HOGENOM" id="CLU_705359_0_0_9"/>
<dbReference type="GO" id="GO:0003677">
    <property type="term" value="F:DNA binding"/>
    <property type="evidence" value="ECO:0007669"/>
    <property type="project" value="InterPro"/>
</dbReference>
<evidence type="ECO:0000313" key="6">
    <source>
        <dbReference type="Proteomes" id="UP000010420"/>
    </source>
</evidence>
<dbReference type="RefSeq" id="WP_005213429.1">
    <property type="nucleotide sequence ID" value="NZ_KB291645.1"/>
</dbReference>
<evidence type="ECO:0000256" key="3">
    <source>
        <dbReference type="PROSITE-ProRule" id="PRU00289"/>
    </source>
</evidence>
<keyword evidence="2 3" id="KW-0067">ATP-binding</keyword>
<dbReference type="EMBL" id="AMEZ01000053">
    <property type="protein sequence ID" value="EKY26587.1"/>
    <property type="molecule type" value="Genomic_DNA"/>
</dbReference>
<evidence type="ECO:0000256" key="1">
    <source>
        <dbReference type="ARBA" id="ARBA00022741"/>
    </source>
</evidence>
<evidence type="ECO:0000259" key="4">
    <source>
        <dbReference type="PROSITE" id="PS50901"/>
    </source>
</evidence>